<organism evidence="1 2">
    <name type="scientific">Aspergillus viridinutans</name>
    <dbReference type="NCBI Taxonomy" id="75553"/>
    <lineage>
        <taxon>Eukaryota</taxon>
        <taxon>Fungi</taxon>
        <taxon>Dikarya</taxon>
        <taxon>Ascomycota</taxon>
        <taxon>Pezizomycotina</taxon>
        <taxon>Eurotiomycetes</taxon>
        <taxon>Eurotiomycetidae</taxon>
        <taxon>Eurotiales</taxon>
        <taxon>Aspergillaceae</taxon>
        <taxon>Aspergillus</taxon>
        <taxon>Aspergillus subgen. Fumigati</taxon>
    </lineage>
</organism>
<dbReference type="RefSeq" id="XP_043124160.1">
    <property type="nucleotide sequence ID" value="XM_043268225.1"/>
</dbReference>
<dbReference type="GeneID" id="66932986"/>
<dbReference type="EMBL" id="BOPL01000002">
    <property type="protein sequence ID" value="GIK00974.1"/>
    <property type="molecule type" value="Genomic_DNA"/>
</dbReference>
<evidence type="ECO:0000313" key="2">
    <source>
        <dbReference type="Proteomes" id="UP000710440"/>
    </source>
</evidence>
<keyword evidence="2" id="KW-1185">Reference proteome</keyword>
<name>A0A9P3F125_ASPVI</name>
<dbReference type="AlphaFoldDB" id="A0A9P3F125"/>
<sequence length="161" mass="18272">MSSNSPVGSFQFLLEKLEFVFKDSTDAEPFALKADDIKQCYDRVEQILAGLLIHYNIHFDTERRGSTHRYHDNLISAFQSRDTPREIREPLGTGPIQGVLFDGKSFRNKHKEFKEQRLDEGGLRSYLATMVNGLPLVIKALRKACENAKVMLVRCPANAEG</sequence>
<reference evidence="1 2" key="1">
    <citation type="submission" date="2021-02" db="EMBL/GenBank/DDBJ databases">
        <title>Pan-genome distribution and transcriptional activeness of fungal secondary metabolism genes in Aspergillus section Fumigati.</title>
        <authorList>
            <person name="Takahashi H."/>
            <person name="Umemura M."/>
            <person name="Ninomiya A."/>
            <person name="Kusuya Y."/>
            <person name="Urayama S."/>
            <person name="Shimizu M."/>
            <person name="Watanabe A."/>
            <person name="Kamei K."/>
            <person name="Yaguchi T."/>
            <person name="Hagiwara D."/>
        </authorList>
    </citation>
    <scope>NUCLEOTIDE SEQUENCE [LARGE SCALE GENOMIC DNA]</scope>
    <source>
        <strain evidence="1 2">IFM 47045</strain>
    </source>
</reference>
<comment type="caution">
    <text evidence="1">The sequence shown here is derived from an EMBL/GenBank/DDBJ whole genome shotgun (WGS) entry which is preliminary data.</text>
</comment>
<protein>
    <submittedName>
        <fullName evidence="1">Uncharacterized protein</fullName>
    </submittedName>
</protein>
<accession>A0A9P3F125</accession>
<gene>
    <name evidence="1" type="ORF">Aspvir_005004</name>
</gene>
<evidence type="ECO:0000313" key="1">
    <source>
        <dbReference type="EMBL" id="GIK00974.1"/>
    </source>
</evidence>
<dbReference type="OrthoDB" id="10428012at2759"/>
<dbReference type="Proteomes" id="UP000710440">
    <property type="component" value="Unassembled WGS sequence"/>
</dbReference>
<proteinExistence type="predicted"/>